<feature type="domain" description="DSBA-like thioredoxin" evidence="1">
    <location>
        <begin position="8"/>
        <end position="208"/>
    </location>
</feature>
<protein>
    <recommendedName>
        <fullName evidence="1">DSBA-like thioredoxin domain-containing protein</fullName>
    </recommendedName>
</protein>
<gene>
    <name evidence="2" type="ORF">LCGC14_0069560</name>
</gene>
<evidence type="ECO:0000259" key="1">
    <source>
        <dbReference type="Pfam" id="PF01323"/>
    </source>
</evidence>
<dbReference type="Pfam" id="PF01323">
    <property type="entry name" value="DSBA"/>
    <property type="match status" value="1"/>
</dbReference>
<dbReference type="PANTHER" id="PTHR13887">
    <property type="entry name" value="GLUTATHIONE S-TRANSFERASE KAPPA"/>
    <property type="match status" value="1"/>
</dbReference>
<comment type="caution">
    <text evidence="2">The sequence shown here is derived from an EMBL/GenBank/DDBJ whole genome shotgun (WGS) entry which is preliminary data.</text>
</comment>
<sequence>MQKDKIKIDIVSDVACPWCYVGKKRLEKAIAQWDGAEIEIEWHPFQLDPNIPKEGLDRDTYLTNKFGSLDGPLEMTNRLVESGKEEGITFNFGTEWLAINTLPLHQLLHVAGEEAFKDALKERFMKAYFDENLHLNDVDVLSSIMSEYEWSAEKTLKVLNDDAIAYAVKQEIAHYQQRGVNSVPFFIINDKFGISGAQPPAAFLEAFQQVAPLKIIGVGDSCDPSTGAC</sequence>
<dbReference type="CDD" id="cd03024">
    <property type="entry name" value="DsbA_FrnE"/>
    <property type="match status" value="1"/>
</dbReference>
<reference evidence="2" key="1">
    <citation type="journal article" date="2015" name="Nature">
        <title>Complex archaea that bridge the gap between prokaryotes and eukaryotes.</title>
        <authorList>
            <person name="Spang A."/>
            <person name="Saw J.H."/>
            <person name="Jorgensen S.L."/>
            <person name="Zaremba-Niedzwiedzka K."/>
            <person name="Martijn J."/>
            <person name="Lind A.E."/>
            <person name="van Eijk R."/>
            <person name="Schleper C."/>
            <person name="Guy L."/>
            <person name="Ettema T.J."/>
        </authorList>
    </citation>
    <scope>NUCLEOTIDE SEQUENCE</scope>
</reference>
<dbReference type="EMBL" id="LAZR01000017">
    <property type="protein sequence ID" value="KKO05944.1"/>
    <property type="molecule type" value="Genomic_DNA"/>
</dbReference>
<dbReference type="AlphaFoldDB" id="A0A0F9YMU0"/>
<accession>A0A0F9YMU0</accession>
<dbReference type="InterPro" id="IPR001853">
    <property type="entry name" value="DSBA-like_thioredoxin_dom"/>
</dbReference>
<evidence type="ECO:0000313" key="2">
    <source>
        <dbReference type="EMBL" id="KKO05944.1"/>
    </source>
</evidence>
<organism evidence="2">
    <name type="scientific">marine sediment metagenome</name>
    <dbReference type="NCBI Taxonomy" id="412755"/>
    <lineage>
        <taxon>unclassified sequences</taxon>
        <taxon>metagenomes</taxon>
        <taxon>ecological metagenomes</taxon>
    </lineage>
</organism>
<dbReference type="InterPro" id="IPR036249">
    <property type="entry name" value="Thioredoxin-like_sf"/>
</dbReference>
<dbReference type="GO" id="GO:0016491">
    <property type="term" value="F:oxidoreductase activity"/>
    <property type="evidence" value="ECO:0007669"/>
    <property type="project" value="InterPro"/>
</dbReference>
<dbReference type="PANTHER" id="PTHR13887:SF41">
    <property type="entry name" value="THIOREDOXIN SUPERFAMILY PROTEIN"/>
    <property type="match status" value="1"/>
</dbReference>
<dbReference type="SUPFAM" id="SSF52833">
    <property type="entry name" value="Thioredoxin-like"/>
    <property type="match status" value="1"/>
</dbReference>
<dbReference type="Gene3D" id="3.40.30.10">
    <property type="entry name" value="Glutaredoxin"/>
    <property type="match status" value="1"/>
</dbReference>
<proteinExistence type="predicted"/>
<name>A0A0F9YMU0_9ZZZZ</name>